<accession>A0ABR9VNR1</accession>
<evidence type="ECO:0000313" key="1">
    <source>
        <dbReference type="EMBL" id="MBE9252988.1"/>
    </source>
</evidence>
<dbReference type="InterPro" id="IPR002636">
    <property type="entry name" value="DUF29"/>
</dbReference>
<dbReference type="PANTHER" id="PTHR34235">
    <property type="entry name" value="SLR1203 PROTEIN-RELATED"/>
    <property type="match status" value="1"/>
</dbReference>
<dbReference type="Pfam" id="PF01724">
    <property type="entry name" value="DUF29"/>
    <property type="match status" value="1"/>
</dbReference>
<keyword evidence="2" id="KW-1185">Reference proteome</keyword>
<comment type="caution">
    <text evidence="1">The sequence shown here is derived from an EMBL/GenBank/DDBJ whole genome shotgun (WGS) entry which is preliminary data.</text>
</comment>
<reference evidence="1 2" key="1">
    <citation type="submission" date="2020-10" db="EMBL/GenBank/DDBJ databases">
        <authorList>
            <person name="Castelo-Branco R."/>
            <person name="Eusebio N."/>
            <person name="Adriana R."/>
            <person name="Vieira A."/>
            <person name="Brugerolle De Fraissinette N."/>
            <person name="Rezende De Castro R."/>
            <person name="Schneider M.P."/>
            <person name="Vasconcelos V."/>
            <person name="Leao P.N."/>
        </authorList>
    </citation>
    <scope>NUCLEOTIDE SEQUENCE [LARGE SCALE GENOMIC DNA]</scope>
    <source>
        <strain evidence="1 2">LEGE 00031</strain>
    </source>
</reference>
<proteinExistence type="predicted"/>
<dbReference type="EMBL" id="JADEVV010000007">
    <property type="protein sequence ID" value="MBE9252988.1"/>
    <property type="molecule type" value="Genomic_DNA"/>
</dbReference>
<dbReference type="Gene3D" id="1.20.1220.20">
    <property type="entry name" value="Uncharcterised protein PF01724"/>
    <property type="match status" value="1"/>
</dbReference>
<name>A0ABR9VNR1_9SYNC</name>
<protein>
    <submittedName>
        <fullName evidence="1">DUF29 domain-containing protein</fullName>
    </submittedName>
</protein>
<dbReference type="Proteomes" id="UP000658720">
    <property type="component" value="Unassembled WGS sequence"/>
</dbReference>
<gene>
    <name evidence="1" type="ORF">IQ217_03760</name>
</gene>
<organism evidence="1 2">
    <name type="scientific">Synechocystis salina LEGE 00031</name>
    <dbReference type="NCBI Taxonomy" id="1828736"/>
    <lineage>
        <taxon>Bacteria</taxon>
        <taxon>Bacillati</taxon>
        <taxon>Cyanobacteriota</taxon>
        <taxon>Cyanophyceae</taxon>
        <taxon>Synechococcales</taxon>
        <taxon>Merismopediaceae</taxon>
        <taxon>Synechocystis</taxon>
    </lineage>
</organism>
<evidence type="ECO:0000313" key="2">
    <source>
        <dbReference type="Proteomes" id="UP000658720"/>
    </source>
</evidence>
<dbReference type="PANTHER" id="PTHR34235:SF4">
    <property type="entry name" value="SLR0291 PROTEIN"/>
    <property type="match status" value="1"/>
</dbReference>
<sequence>MLAFDVEQGYNSMSSPSTYHSDFYAWTKEQTEILSNQQWHKLDVENLIEEIESLGRQQRQELRSRLAILLGHLLKWQYQSEQRSRSWLATIRVQRRDILKLIKENPSLKAHLLETILDAYDNGRDIAMGETNLPEEIFPQQCPYVPDQILNLNFYPDN</sequence>